<name>Q6R5H5_MOUSE</name>
<evidence type="ECO:0000313" key="2">
    <source>
        <dbReference type="EMBL" id="AAR87778.1"/>
    </source>
</evidence>
<dbReference type="AlphaFoldDB" id="Q6R5H5"/>
<sequence>MTCHSLPGDFLTDRKHLAMSRNTSGCHTDPCVRPEPSMRYTLNPSRTKSHT</sequence>
<reference evidence="2" key="1">
    <citation type="journal article" date="2003" name="PLoS Biol.">
        <title>Transcriptome analysis of mouse stem cells and early embryos.</title>
        <authorList>
            <person name="Sharov A.A."/>
            <person name="Piao Y."/>
            <person name="Matoba R."/>
            <person name="Dudekula D.B."/>
            <person name="Qian Y."/>
            <person name="VanBuren V."/>
            <person name="Falco G."/>
            <person name="Martin P.R."/>
            <person name="Stagg C.A."/>
            <person name="Bassey U.C."/>
            <person name="Wang Y."/>
            <person name="Carter M.G."/>
            <person name="Hamatani T."/>
            <person name="Aiba K."/>
            <person name="Akutsu H."/>
            <person name="Sharova L."/>
            <person name="Tanaka T.S."/>
            <person name="Kimber W.L."/>
            <person name="Yoshikawa T."/>
            <person name="Jaradat S.A."/>
            <person name="Pantano S."/>
            <person name="Nagaraja R."/>
            <person name="Boheler K.R."/>
            <person name="Taub D."/>
            <person name="Hodes R.J."/>
            <person name="Longo D.L."/>
            <person name="Schlessinger D."/>
            <person name="Keller J."/>
            <person name="Klotz E."/>
            <person name="Kelsoe G."/>
            <person name="Umezawa A."/>
            <person name="Vescovi A.L."/>
            <person name="Rossant J."/>
            <person name="Kunath T."/>
            <person name="Hogan B.L.M."/>
            <person name="Curci A."/>
            <person name="D'Urso M."/>
            <person name="Kelso J."/>
            <person name="Hide W."/>
            <person name="Ko M.S.H."/>
        </authorList>
    </citation>
    <scope>NUCLEOTIDE SEQUENCE</scope>
    <source>
        <strain evidence="2">C57BL/6</strain>
    </source>
</reference>
<evidence type="ECO:0000256" key="1">
    <source>
        <dbReference type="SAM" id="MobiDB-lite"/>
    </source>
</evidence>
<feature type="compositionally biased region" description="Polar residues" evidence="1">
    <location>
        <begin position="40"/>
        <end position="51"/>
    </location>
</feature>
<proteinExistence type="evidence at transcript level"/>
<feature type="region of interest" description="Disordered" evidence="1">
    <location>
        <begin position="21"/>
        <end position="51"/>
    </location>
</feature>
<protein>
    <submittedName>
        <fullName evidence="2">Uncharacterized protein</fullName>
    </submittedName>
</protein>
<accession>Q6R5H5</accession>
<dbReference type="EMBL" id="AY512907">
    <property type="protein sequence ID" value="AAR87778.1"/>
    <property type="molecule type" value="mRNA"/>
</dbReference>
<organism evidence="2">
    <name type="scientific">Mus musculus</name>
    <name type="common">Mouse</name>
    <dbReference type="NCBI Taxonomy" id="10090"/>
    <lineage>
        <taxon>Eukaryota</taxon>
        <taxon>Metazoa</taxon>
        <taxon>Chordata</taxon>
        <taxon>Craniata</taxon>
        <taxon>Vertebrata</taxon>
        <taxon>Euteleostomi</taxon>
        <taxon>Mammalia</taxon>
        <taxon>Eutheria</taxon>
        <taxon>Euarchontoglires</taxon>
        <taxon>Glires</taxon>
        <taxon>Rodentia</taxon>
        <taxon>Myomorpha</taxon>
        <taxon>Muroidea</taxon>
        <taxon>Muridae</taxon>
        <taxon>Murinae</taxon>
        <taxon>Mus</taxon>
        <taxon>Mus</taxon>
    </lineage>
</organism>